<comment type="caution">
    <text evidence="2">The sequence shown here is derived from an EMBL/GenBank/DDBJ whole genome shotgun (WGS) entry which is preliminary data.</text>
</comment>
<protein>
    <recommendedName>
        <fullName evidence="4">Protamine P1</fullName>
    </recommendedName>
</protein>
<feature type="region of interest" description="Disordered" evidence="1">
    <location>
        <begin position="1328"/>
        <end position="1352"/>
    </location>
</feature>
<evidence type="ECO:0000313" key="2">
    <source>
        <dbReference type="EMBL" id="CZS96441.1"/>
    </source>
</evidence>
<name>A0A1E1KEL5_9HELO</name>
<dbReference type="STRING" id="914237.A0A1E1KEL5"/>
<feature type="region of interest" description="Disordered" evidence="1">
    <location>
        <begin position="1074"/>
        <end position="1189"/>
    </location>
</feature>
<proteinExistence type="predicted"/>
<evidence type="ECO:0000313" key="3">
    <source>
        <dbReference type="Proteomes" id="UP000178129"/>
    </source>
</evidence>
<feature type="region of interest" description="Disordered" evidence="1">
    <location>
        <begin position="335"/>
        <end position="357"/>
    </location>
</feature>
<feature type="compositionally biased region" description="Basic residues" evidence="1">
    <location>
        <begin position="1133"/>
        <end position="1145"/>
    </location>
</feature>
<feature type="region of interest" description="Disordered" evidence="1">
    <location>
        <begin position="870"/>
        <end position="932"/>
    </location>
</feature>
<evidence type="ECO:0008006" key="4">
    <source>
        <dbReference type="Google" id="ProtNLM"/>
    </source>
</evidence>
<evidence type="ECO:0000256" key="1">
    <source>
        <dbReference type="SAM" id="MobiDB-lite"/>
    </source>
</evidence>
<reference evidence="3" key="1">
    <citation type="submission" date="2016-03" db="EMBL/GenBank/DDBJ databases">
        <authorList>
            <person name="Ploux O."/>
        </authorList>
    </citation>
    <scope>NUCLEOTIDE SEQUENCE [LARGE SCALE GENOMIC DNA]</scope>
    <source>
        <strain evidence="3">UK7</strain>
    </source>
</reference>
<feature type="compositionally biased region" description="Basic and acidic residues" evidence="1">
    <location>
        <begin position="986"/>
        <end position="1008"/>
    </location>
</feature>
<feature type="compositionally biased region" description="Polar residues" evidence="1">
    <location>
        <begin position="885"/>
        <end position="903"/>
    </location>
</feature>
<feature type="compositionally biased region" description="Low complexity" evidence="1">
    <location>
        <begin position="577"/>
        <end position="589"/>
    </location>
</feature>
<feature type="compositionally biased region" description="Basic and acidic residues" evidence="1">
    <location>
        <begin position="1328"/>
        <end position="1343"/>
    </location>
</feature>
<feature type="region of interest" description="Disordered" evidence="1">
    <location>
        <begin position="148"/>
        <end position="225"/>
    </location>
</feature>
<feature type="region of interest" description="Disordered" evidence="1">
    <location>
        <begin position="473"/>
        <end position="649"/>
    </location>
</feature>
<feature type="compositionally biased region" description="Polar residues" evidence="1">
    <location>
        <begin position="633"/>
        <end position="648"/>
    </location>
</feature>
<organism evidence="2 3">
    <name type="scientific">Rhynchosporium graminicola</name>
    <dbReference type="NCBI Taxonomy" id="2792576"/>
    <lineage>
        <taxon>Eukaryota</taxon>
        <taxon>Fungi</taxon>
        <taxon>Dikarya</taxon>
        <taxon>Ascomycota</taxon>
        <taxon>Pezizomycotina</taxon>
        <taxon>Leotiomycetes</taxon>
        <taxon>Helotiales</taxon>
        <taxon>Ploettnerulaceae</taxon>
        <taxon>Rhynchosporium</taxon>
    </lineage>
</organism>
<sequence>MGPFNSSYDIDNYEDEPYHCRPPTCDEDDIVCLGSDSEQTTEEVAQKHQRYEAEAQRIVKGKLPILQSASLKGPFEKGWVNPWVYRPIKKQDQEWWQPGSEDMLFTRAKVMERAAAHGLGYLKPADALEWCKATARAEAQIINETQIQSGQIMRSVERDGQSDSEDMDGGSGSEDSHGAPSENSLHRSGSALPQERPELSMLNHDSRTPNGGGLDNDTENAKRSADLQWLKGSYVSKRARWEGPAVATPTPFFDVLQRDRRRRQLSARPSDQPIAKTRKPSRLSKSFNGFKEVPRHTLDPSIEPRTPREIEQPRTGPISSFGPREMTSLLEHEDFGHQPDDLDELQDTSHSYSFQRASQSSIKSQKIGLSFNERPPADLELDDLVVITPRAKPKAGILRIATSLDSHMLNTGPDDSYELPKLTGRSASNDDCENKVHHQEDSSITEVAPSSRNVETFKFRKRKPKFSQALKKLPIPVPDHDRRRLKFDAESKHSDRRHIVSDAVQIKEEGRENIHMNTYAPVSSHKSPPTGTRQSISSQTTPPKSDEDEACVSWDMVGDMTAASSFRRATEGPQTTSPPKSRSSVSISPHITPKTTTSRLPHSSDPNSLLKEPQSHERVPFETSTMKVPPYSENMSTQSFNTTPSRSMLSPVRHSLPLLRGLLTQQPKAEATLGRFPESEMDKIQVALSQACPTSSAEDGPHKSPGRDPSELHLADGTAVTPLIRSDRSSGGLAPGLPNIEFTDFANESFLYLGGYLSEPPSNGPTALFDNSEPTPPPASLGHQVRERFEDLPHIENASLMHAELAHKCSQVGDELVTSTAVVAEERDDRSERDYLNLSYTPSVDPNDHSSAYILCQPASVPAELVASAETTSMETHDEAEFGKSGSQTQRAGQGGLQKNSCKVTKRTAGLEEDHAEMQQEEEAGLEEGPRKELEDLAGNDIESTSMAVVEYQIQTPFDTEPKGVQNVASGDNIMRSPTNSPNLGKRAEIEGLSENHDRISEPDKDQCNDPATGSEASWQGCGPQSPWAAEKIEPLTTFSTIKKVHGALPLDRQEAASSIKSVEQDKAMLNEEISWIPKGRPSTPDSQLIRPFKDFSTPTPSPGRHYDDPEDSLVDTQTILEAATRNPWTGRSKSRSTGKIRKRVSFGVIPLDEARDSQQDNARNLDNTPHSPPPAQADPSDEDEDIFHDGTTVTTTSRKHFVAATRKRHFRRILPDKRSSQLDSSPTLLEAQAEAFIAADHDIPAQQCPTSAKDSPTRHLRSWSNPNTNVWNEVEEDDTMVGNSFLPRPIANMPVPNDAFAGFDMASALGEAGDFLEDWSVDSVLKNSRDNESATRVESNDKRGRRLFGPE</sequence>
<feature type="region of interest" description="Disordered" evidence="1">
    <location>
        <begin position="242"/>
        <end position="323"/>
    </location>
</feature>
<dbReference type="EMBL" id="FJUW01000012">
    <property type="protein sequence ID" value="CZS96441.1"/>
    <property type="molecule type" value="Genomic_DNA"/>
</dbReference>
<feature type="region of interest" description="Disordered" evidence="1">
    <location>
        <begin position="961"/>
        <end position="1028"/>
    </location>
</feature>
<feature type="compositionally biased region" description="Basic and acidic residues" evidence="1">
    <location>
        <begin position="909"/>
        <end position="918"/>
    </location>
</feature>
<feature type="compositionally biased region" description="Basic and acidic residues" evidence="1">
    <location>
        <begin position="478"/>
        <end position="514"/>
    </location>
</feature>
<feature type="compositionally biased region" description="Polar residues" evidence="1">
    <location>
        <begin position="520"/>
        <end position="543"/>
    </location>
</feature>
<accession>A0A1E1KEL5</accession>
<feature type="compositionally biased region" description="Polar residues" evidence="1">
    <location>
        <begin position="1160"/>
        <end position="1170"/>
    </location>
</feature>
<feature type="compositionally biased region" description="Polar residues" evidence="1">
    <location>
        <begin position="348"/>
        <end position="357"/>
    </location>
</feature>
<feature type="region of interest" description="Disordered" evidence="1">
    <location>
        <begin position="688"/>
        <end position="714"/>
    </location>
</feature>
<feature type="compositionally biased region" description="Polar residues" evidence="1">
    <location>
        <begin position="688"/>
        <end position="697"/>
    </location>
</feature>
<dbReference type="Proteomes" id="UP000178129">
    <property type="component" value="Unassembled WGS sequence"/>
</dbReference>
<gene>
    <name evidence="2" type="ORF">RCO7_04875</name>
</gene>
<dbReference type="InParanoid" id="A0A1E1KEL5"/>
<feature type="compositionally biased region" description="Polar residues" evidence="1">
    <location>
        <begin position="593"/>
        <end position="607"/>
    </location>
</feature>
<keyword evidence="3" id="KW-1185">Reference proteome</keyword>
<feature type="compositionally biased region" description="Basic and acidic residues" evidence="1">
    <location>
        <begin position="699"/>
        <end position="714"/>
    </location>
</feature>